<evidence type="ECO:0000313" key="1">
    <source>
        <dbReference type="EMBL" id="GMA93283.1"/>
    </source>
</evidence>
<reference evidence="2" key="3">
    <citation type="submission" date="2023-02" db="EMBL/GenBank/DDBJ databases">
        <authorList>
            <person name="Sun Q."/>
            <person name="Mori K."/>
        </authorList>
    </citation>
    <scope>NUCLEOTIDE SEQUENCE</scope>
    <source>
        <strain evidence="2">NBRC 108894</strain>
    </source>
</reference>
<dbReference type="EMBL" id="BSVB01000001">
    <property type="protein sequence ID" value="GMA93283.1"/>
    <property type="molecule type" value="Genomic_DNA"/>
</dbReference>
<proteinExistence type="predicted"/>
<reference evidence="2" key="1">
    <citation type="journal article" date="2014" name="Int. J. Syst. Evol. Microbiol.">
        <title>Complete genome of a new Firmicutes species belonging to the dominant human colonic microbiota ('Ruminococcus bicirculans') reveals two chromosomes and a selective capacity to utilize plant glucans.</title>
        <authorList>
            <consortium name="NISC Comparative Sequencing Program"/>
            <person name="Wegmann U."/>
            <person name="Louis P."/>
            <person name="Goesmann A."/>
            <person name="Henrissat B."/>
            <person name="Duncan S.H."/>
            <person name="Flint H.J."/>
        </authorList>
    </citation>
    <scope>NUCLEOTIDE SEQUENCE</scope>
    <source>
        <strain evidence="2">NBRC 108894</strain>
    </source>
</reference>
<evidence type="ECO:0000313" key="2">
    <source>
        <dbReference type="EMBL" id="GMA97184.1"/>
    </source>
</evidence>
<evidence type="ECO:0000313" key="3">
    <source>
        <dbReference type="Proteomes" id="UP001157034"/>
    </source>
</evidence>
<reference evidence="3" key="2">
    <citation type="journal article" date="2019" name="Int. J. Syst. Evol. Microbiol.">
        <title>The Global Catalogue of Microorganisms (GCM) 10K type strain sequencing project: providing services to taxonomists for standard genome sequencing and annotation.</title>
        <authorList>
            <consortium name="The Broad Institute Genomics Platform"/>
            <consortium name="The Broad Institute Genome Sequencing Center for Infectious Disease"/>
            <person name="Wu L."/>
            <person name="Ma J."/>
        </authorList>
    </citation>
    <scope>NUCLEOTIDE SEQUENCE [LARGE SCALE GENOMIC DNA]</scope>
    <source>
        <strain evidence="3">NBRC 108894</strain>
    </source>
</reference>
<name>A0ABQ6KA31_9MICO</name>
<organism evidence="2 3">
    <name type="scientific">Pseudolysinimonas kribbensis</name>
    <dbReference type="NCBI Taxonomy" id="433641"/>
    <lineage>
        <taxon>Bacteria</taxon>
        <taxon>Bacillati</taxon>
        <taxon>Actinomycetota</taxon>
        <taxon>Actinomycetes</taxon>
        <taxon>Micrococcales</taxon>
        <taxon>Microbacteriaceae</taxon>
        <taxon>Pseudolysinimonas</taxon>
    </lineage>
</organism>
<dbReference type="EMBL" id="BSVB01000001">
    <property type="protein sequence ID" value="GMA97184.1"/>
    <property type="molecule type" value="Genomic_DNA"/>
</dbReference>
<accession>A0ABQ6KA31</accession>
<gene>
    <name evidence="1" type="ORF">GCM10025881_01070</name>
    <name evidence="2" type="ORF">GCM10025881_40080</name>
</gene>
<protein>
    <submittedName>
        <fullName evidence="2">Uncharacterized protein</fullName>
    </submittedName>
</protein>
<dbReference type="Proteomes" id="UP001157034">
    <property type="component" value="Unassembled WGS sequence"/>
</dbReference>
<sequence>MSGGPWTGADEIPRDVVVAMRHLRKLARSRSYVRVVTVDRVNERTGEVRERRVRRRHAYLAGRSTGTGFLSVNDGPSTARDIARLLAADRGEPHTLDGMRDSWVLVA</sequence>
<comment type="caution">
    <text evidence="2">The sequence shown here is derived from an EMBL/GenBank/DDBJ whole genome shotgun (WGS) entry which is preliminary data.</text>
</comment>
<keyword evidence="3" id="KW-1185">Reference proteome</keyword>